<keyword evidence="2" id="KW-1185">Reference proteome</keyword>
<gene>
    <name evidence="1" type="ORF">HPF_11585</name>
</gene>
<dbReference type="RefSeq" id="WP_279512610.1">
    <property type="nucleotide sequence ID" value="NZ_CP037867.1"/>
</dbReference>
<dbReference type="EMBL" id="CP037867">
    <property type="protein sequence ID" value="QBM28332.1"/>
    <property type="molecule type" value="Genomic_DNA"/>
</dbReference>
<evidence type="ECO:0000313" key="2">
    <source>
        <dbReference type="Proteomes" id="UP000293912"/>
    </source>
</evidence>
<dbReference type="AlphaFoldDB" id="A0A4P6WWH4"/>
<dbReference type="KEGG" id="hpse:HPF_11585"/>
<accession>A0A4P6WWH4</accession>
<evidence type="ECO:0000313" key="1">
    <source>
        <dbReference type="EMBL" id="QBM28332.1"/>
    </source>
</evidence>
<dbReference type="Proteomes" id="UP000293912">
    <property type="component" value="Chromosome"/>
</dbReference>
<organism evidence="1 2">
    <name type="scientific">Hydrogenophaga pseudoflava</name>
    <name type="common">Pseudomonas carboxydoflava</name>
    <dbReference type="NCBI Taxonomy" id="47421"/>
    <lineage>
        <taxon>Bacteria</taxon>
        <taxon>Pseudomonadati</taxon>
        <taxon>Pseudomonadota</taxon>
        <taxon>Betaproteobacteria</taxon>
        <taxon>Burkholderiales</taxon>
        <taxon>Comamonadaceae</taxon>
        <taxon>Hydrogenophaga</taxon>
    </lineage>
</organism>
<protein>
    <recommendedName>
        <fullName evidence="3">Lipoprotein</fullName>
    </recommendedName>
</protein>
<sequence length="40" mass="4369">MKHLKNLVKILLMITFLGSLAGCDKLGLLGKEDAHGHSHE</sequence>
<proteinExistence type="predicted"/>
<name>A0A4P6WWH4_HYDPS</name>
<evidence type="ECO:0008006" key="3">
    <source>
        <dbReference type="Google" id="ProtNLM"/>
    </source>
</evidence>
<dbReference type="PROSITE" id="PS51257">
    <property type="entry name" value="PROKAR_LIPOPROTEIN"/>
    <property type="match status" value="1"/>
</dbReference>
<reference evidence="1 2" key="1">
    <citation type="submission" date="2019-03" db="EMBL/GenBank/DDBJ databases">
        <authorList>
            <person name="Sebastian G."/>
            <person name="Baumann P."/>
            <person name="Ruckert C."/>
            <person name="Kalinowski J."/>
            <person name="Nebel B."/>
            <person name="Takors R."/>
            <person name="Blombach B."/>
        </authorList>
    </citation>
    <scope>NUCLEOTIDE SEQUENCE [LARGE SCALE GENOMIC DNA]</scope>
    <source>
        <strain evidence="1 2">DSM 1084</strain>
    </source>
</reference>